<evidence type="ECO:0000313" key="3">
    <source>
        <dbReference type="EMBL" id="QDC40963.1"/>
    </source>
</evidence>
<dbReference type="SFLD" id="SFLDG01018">
    <property type="entry name" value="Squalene/Phytoene_Synthase_Lik"/>
    <property type="match status" value="1"/>
</dbReference>
<dbReference type="CDD" id="cd00683">
    <property type="entry name" value="Trans_IPPS_HH"/>
    <property type="match status" value="1"/>
</dbReference>
<name>A0AAX1EYR8_9PROT</name>
<evidence type="ECO:0000313" key="4">
    <source>
        <dbReference type="Proteomes" id="UP000314901"/>
    </source>
</evidence>
<dbReference type="GeneID" id="66284758"/>
<dbReference type="PANTHER" id="PTHR31480">
    <property type="entry name" value="BIFUNCTIONAL LYCOPENE CYCLASE/PHYTOENE SYNTHASE"/>
    <property type="match status" value="1"/>
</dbReference>
<dbReference type="InterPro" id="IPR008949">
    <property type="entry name" value="Isoprenoid_synthase_dom_sf"/>
</dbReference>
<proteinExistence type="predicted"/>
<dbReference type="SFLD" id="SFLDS00005">
    <property type="entry name" value="Isoprenoid_Synthase_Type_I"/>
    <property type="match status" value="1"/>
</dbReference>
<evidence type="ECO:0000256" key="2">
    <source>
        <dbReference type="SAM" id="Phobius"/>
    </source>
</evidence>
<dbReference type="SUPFAM" id="SSF48576">
    <property type="entry name" value="Terpenoid synthases"/>
    <property type="match status" value="1"/>
</dbReference>
<dbReference type="InterPro" id="IPR044843">
    <property type="entry name" value="Trans_IPPS_bact-type"/>
</dbReference>
<keyword evidence="2" id="KW-0812">Transmembrane</keyword>
<dbReference type="InterPro" id="IPR033904">
    <property type="entry name" value="Trans_IPPS_HH"/>
</dbReference>
<feature type="transmembrane region" description="Helical" evidence="2">
    <location>
        <begin position="111"/>
        <end position="132"/>
    </location>
</feature>
<dbReference type="RefSeq" id="WP_139867403.1">
    <property type="nucleotide sequence ID" value="NZ_CP040949.1"/>
</dbReference>
<dbReference type="GO" id="GO:0051996">
    <property type="term" value="F:squalene synthase [NAD(P)H] activity"/>
    <property type="evidence" value="ECO:0007669"/>
    <property type="project" value="InterPro"/>
</dbReference>
<accession>A0AAX1EYR8</accession>
<gene>
    <name evidence="3" type="ORF">FIT94_02575</name>
</gene>
<dbReference type="AlphaFoldDB" id="A0AAX1EYR8"/>
<keyword evidence="2" id="KW-1133">Transmembrane helix</keyword>
<dbReference type="SFLD" id="SFLDG01212">
    <property type="entry name" value="Phytoene_synthase_like"/>
    <property type="match status" value="1"/>
</dbReference>
<keyword evidence="1" id="KW-0808">Transferase</keyword>
<dbReference type="KEGG" id="muv:FIT94_02575"/>
<dbReference type="PROSITE" id="PS01045">
    <property type="entry name" value="SQUALEN_PHYTOEN_SYN_2"/>
    <property type="match status" value="1"/>
</dbReference>
<sequence>MKNSLLMRKHGKTFYWASFFLDKAKMQAIFSIYSFCRKIDDMVDEAKNLSVAKKKLLIFISAWNKGKPHPVISVLNNIPKENWPNQKLVKNFLNGQIYDIKFTSFKSEKALIIYCYQVAGTVGLMVCDIFGVKDKKMRYFAIDLGIAMQLINISRDIYEDSLRNRIYLPESLMGKHSAKEIAYPTRETAAKIDYTRKKLINLANIYFASASSAIDHLPRGASLAVKLASALYQQIGHQLIQTQYQHKEKRCYVNTLCKVLITFKIITKFLLTFKAKLKPHDKNLHKFIMTLPDAHF</sequence>
<dbReference type="InterPro" id="IPR002060">
    <property type="entry name" value="Squ/phyt_synthse"/>
</dbReference>
<protein>
    <submittedName>
        <fullName evidence="3">Phytoene/squalene synthase family protein</fullName>
    </submittedName>
</protein>
<dbReference type="Pfam" id="PF00494">
    <property type="entry name" value="SQS_PSY"/>
    <property type="match status" value="1"/>
</dbReference>
<evidence type="ECO:0000256" key="1">
    <source>
        <dbReference type="ARBA" id="ARBA00022679"/>
    </source>
</evidence>
<dbReference type="EMBL" id="CP040953">
    <property type="protein sequence ID" value="QDC40963.1"/>
    <property type="molecule type" value="Genomic_DNA"/>
</dbReference>
<dbReference type="GO" id="GO:0004311">
    <property type="term" value="F:geranylgeranyl diphosphate synthase activity"/>
    <property type="evidence" value="ECO:0007669"/>
    <property type="project" value="InterPro"/>
</dbReference>
<dbReference type="InterPro" id="IPR019845">
    <property type="entry name" value="Squalene/phytoene_synthase_CS"/>
</dbReference>
<keyword evidence="2" id="KW-0472">Membrane</keyword>
<dbReference type="Gene3D" id="1.10.600.10">
    <property type="entry name" value="Farnesyl Diphosphate Synthase"/>
    <property type="match status" value="1"/>
</dbReference>
<dbReference type="GO" id="GO:0016117">
    <property type="term" value="P:carotenoid biosynthetic process"/>
    <property type="evidence" value="ECO:0007669"/>
    <property type="project" value="UniProtKB-ARBA"/>
</dbReference>
<organism evidence="3 4">
    <name type="scientific">Candidatus Methylopumilus universalis</name>
    <dbReference type="NCBI Taxonomy" id="2588536"/>
    <lineage>
        <taxon>Bacteria</taxon>
        <taxon>Pseudomonadati</taxon>
        <taxon>Pseudomonadota</taxon>
        <taxon>Betaproteobacteria</taxon>
        <taxon>Nitrosomonadales</taxon>
        <taxon>Methylophilaceae</taxon>
        <taxon>Candidatus Methylopumilus</taxon>
    </lineage>
</organism>
<reference evidence="3 4" key="1">
    <citation type="journal article" date="2019" name="ISME J.">
        <title>Evolution in action: habitat transition from sediment to the pelagial leads to genome streamlining in Methylophilaceae.</title>
        <authorList>
            <person name="Salcher M."/>
            <person name="Schaefle D."/>
            <person name="Kaspar M."/>
            <person name="Neuenschwander S.M."/>
            <person name="Ghai R."/>
        </authorList>
    </citation>
    <scope>NUCLEOTIDE SEQUENCE [LARGE SCALE GENOMIC DNA]</scope>
    <source>
        <strain evidence="3 4">MMS-RVI-51</strain>
    </source>
</reference>
<dbReference type="Proteomes" id="UP000314901">
    <property type="component" value="Chromosome"/>
</dbReference>